<dbReference type="AlphaFoldDB" id="A0A401ZGW5"/>
<evidence type="ECO:0000256" key="1">
    <source>
        <dbReference type="SAM" id="Phobius"/>
    </source>
</evidence>
<keyword evidence="1" id="KW-0472">Membrane</keyword>
<evidence type="ECO:0000313" key="3">
    <source>
        <dbReference type="Proteomes" id="UP000287224"/>
    </source>
</evidence>
<sequence length="230" mass="26945">MVWFGILTGFALVLDFFSIFEMIVWIDLVIRGIKRAHAHQQYRRHMHALYRYGIISLVLPIMSVYPLIMAYDSAPHADISLMVATLYGVLTFYSLTIILWGCVIYLRVRVTREVFYCYLLPEDANKVRIRKFLEGMKFASKMLPQRSLKREVIDPLVRSMEVAVRLDVFPKGKKEEVQLTNDFHIYCKVPSKRDTLIRKSKEHRVTDALAHSARVNNCRRPREDVAYCKN</sequence>
<dbReference type="Proteomes" id="UP000287224">
    <property type="component" value="Unassembled WGS sequence"/>
</dbReference>
<organism evidence="2 3">
    <name type="scientific">Dictyobacter aurantiacus</name>
    <dbReference type="NCBI Taxonomy" id="1936993"/>
    <lineage>
        <taxon>Bacteria</taxon>
        <taxon>Bacillati</taxon>
        <taxon>Chloroflexota</taxon>
        <taxon>Ktedonobacteria</taxon>
        <taxon>Ktedonobacterales</taxon>
        <taxon>Dictyobacteraceae</taxon>
        <taxon>Dictyobacter</taxon>
    </lineage>
</organism>
<evidence type="ECO:0000313" key="2">
    <source>
        <dbReference type="EMBL" id="GCE06134.1"/>
    </source>
</evidence>
<name>A0A401ZGW5_9CHLR</name>
<feature type="transmembrane region" description="Helical" evidence="1">
    <location>
        <begin position="6"/>
        <end position="28"/>
    </location>
</feature>
<feature type="transmembrane region" description="Helical" evidence="1">
    <location>
        <begin position="80"/>
        <end position="106"/>
    </location>
</feature>
<keyword evidence="1" id="KW-0812">Transmembrane</keyword>
<protein>
    <submittedName>
        <fullName evidence="2">Uncharacterized protein</fullName>
    </submittedName>
</protein>
<proteinExistence type="predicted"/>
<accession>A0A401ZGW5</accession>
<gene>
    <name evidence="2" type="ORF">KDAU_34630</name>
</gene>
<keyword evidence="1" id="KW-1133">Transmembrane helix</keyword>
<keyword evidence="3" id="KW-1185">Reference proteome</keyword>
<reference evidence="3" key="1">
    <citation type="submission" date="2018-12" db="EMBL/GenBank/DDBJ databases">
        <title>Tengunoibacter tsumagoiensis gen. nov., sp. nov., Dictyobacter kobayashii sp. nov., D. alpinus sp. nov., and D. joshuensis sp. nov. and description of Dictyobacteraceae fam. nov. within the order Ktedonobacterales isolated from Tengu-no-mugimeshi.</title>
        <authorList>
            <person name="Wang C.M."/>
            <person name="Zheng Y."/>
            <person name="Sakai Y."/>
            <person name="Toyoda A."/>
            <person name="Minakuchi Y."/>
            <person name="Abe K."/>
            <person name="Yokota A."/>
            <person name="Yabe S."/>
        </authorList>
    </citation>
    <scope>NUCLEOTIDE SEQUENCE [LARGE SCALE GENOMIC DNA]</scope>
    <source>
        <strain evidence="3">S-27</strain>
    </source>
</reference>
<dbReference type="EMBL" id="BIFQ01000001">
    <property type="protein sequence ID" value="GCE06134.1"/>
    <property type="molecule type" value="Genomic_DNA"/>
</dbReference>
<comment type="caution">
    <text evidence="2">The sequence shown here is derived from an EMBL/GenBank/DDBJ whole genome shotgun (WGS) entry which is preliminary data.</text>
</comment>
<feature type="transmembrane region" description="Helical" evidence="1">
    <location>
        <begin position="49"/>
        <end position="68"/>
    </location>
</feature>